<keyword evidence="3" id="KW-1185">Reference proteome</keyword>
<dbReference type="RefSeq" id="WP_005191342.1">
    <property type="nucleotide sequence ID" value="NZ_KB850050.1"/>
</dbReference>
<keyword evidence="1" id="KW-1133">Transmembrane helix</keyword>
<organism evidence="2 3">
    <name type="scientific">Acinetobacter dispersus</name>
    <dbReference type="NCBI Taxonomy" id="70348"/>
    <lineage>
        <taxon>Bacteria</taxon>
        <taxon>Pseudomonadati</taxon>
        <taxon>Pseudomonadota</taxon>
        <taxon>Gammaproteobacteria</taxon>
        <taxon>Moraxellales</taxon>
        <taxon>Moraxellaceae</taxon>
        <taxon>Acinetobacter</taxon>
    </lineage>
</organism>
<name>N9LAH9_9GAMM</name>
<dbReference type="OrthoDB" id="9946955at2"/>
<evidence type="ECO:0000256" key="1">
    <source>
        <dbReference type="SAM" id="Phobius"/>
    </source>
</evidence>
<feature type="transmembrane region" description="Helical" evidence="1">
    <location>
        <begin position="6"/>
        <end position="29"/>
    </location>
</feature>
<reference evidence="2 3" key="1">
    <citation type="submission" date="2013-02" db="EMBL/GenBank/DDBJ databases">
        <title>The Genome Sequence of Acinetobacter sp. ANC 4105.</title>
        <authorList>
            <consortium name="The Broad Institute Genome Sequencing Platform"/>
            <consortium name="The Broad Institute Genome Sequencing Center for Infectious Disease"/>
            <person name="Cerqueira G."/>
            <person name="Feldgarden M."/>
            <person name="Courvalin P."/>
            <person name="Perichon B."/>
            <person name="Grillot-Courvalin C."/>
            <person name="Clermont D."/>
            <person name="Rocha E."/>
            <person name="Yoon E.-J."/>
            <person name="Nemec A."/>
            <person name="Walker B."/>
            <person name="Young S.K."/>
            <person name="Zeng Q."/>
            <person name="Gargeya S."/>
            <person name="Fitzgerald M."/>
            <person name="Haas B."/>
            <person name="Abouelleil A."/>
            <person name="Alvarado L."/>
            <person name="Arachchi H.M."/>
            <person name="Berlin A.M."/>
            <person name="Chapman S.B."/>
            <person name="Dewar J."/>
            <person name="Goldberg J."/>
            <person name="Griggs A."/>
            <person name="Gujja S."/>
            <person name="Hansen M."/>
            <person name="Howarth C."/>
            <person name="Imamovic A."/>
            <person name="Larimer J."/>
            <person name="McCowan C."/>
            <person name="Murphy C."/>
            <person name="Neiman D."/>
            <person name="Pearson M."/>
            <person name="Priest M."/>
            <person name="Roberts A."/>
            <person name="Saif S."/>
            <person name="Shea T."/>
            <person name="Sisk P."/>
            <person name="Sykes S."/>
            <person name="Wortman J."/>
            <person name="Nusbaum C."/>
            <person name="Birren B."/>
        </authorList>
    </citation>
    <scope>NUCLEOTIDE SEQUENCE [LARGE SCALE GENOMIC DNA]</scope>
    <source>
        <strain evidence="2 3">ANC 4105</strain>
    </source>
</reference>
<dbReference type="PATRIC" id="fig|1217703.3.peg.3133"/>
<protein>
    <submittedName>
        <fullName evidence="2">Uncharacterized protein</fullName>
    </submittedName>
</protein>
<keyword evidence="1" id="KW-0472">Membrane</keyword>
<dbReference type="Proteomes" id="UP000013261">
    <property type="component" value="Unassembled WGS sequence"/>
</dbReference>
<evidence type="ECO:0000313" key="2">
    <source>
        <dbReference type="EMBL" id="ENW93272.1"/>
    </source>
</evidence>
<feature type="transmembrane region" description="Helical" evidence="1">
    <location>
        <begin position="170"/>
        <end position="192"/>
    </location>
</feature>
<dbReference type="HOGENOM" id="CLU_1346524_0_0_6"/>
<keyword evidence="1" id="KW-0812">Transmembrane</keyword>
<comment type="caution">
    <text evidence="2">The sequence shown here is derived from an EMBL/GenBank/DDBJ whole genome shotgun (WGS) entry which is preliminary data.</text>
</comment>
<gene>
    <name evidence="2" type="ORF">F904_03219</name>
</gene>
<dbReference type="EMBL" id="APRL01000013">
    <property type="protein sequence ID" value="ENW93272.1"/>
    <property type="molecule type" value="Genomic_DNA"/>
</dbReference>
<dbReference type="eggNOG" id="ENOG5031S1Y">
    <property type="taxonomic scope" value="Bacteria"/>
</dbReference>
<proteinExistence type="predicted"/>
<accession>N9LAH9</accession>
<feature type="transmembrane region" description="Helical" evidence="1">
    <location>
        <begin position="132"/>
        <end position="158"/>
    </location>
</feature>
<evidence type="ECO:0000313" key="3">
    <source>
        <dbReference type="Proteomes" id="UP000013261"/>
    </source>
</evidence>
<sequence>MEFSWQTIISILSITVISTSLIQVFKYIAMPHYRLEINRKQHSDKANALSNYINNTYTPHKDDLKETPKSVIQKQTNAAFATTKFNFELIFLLLNRDVRDIELRAKDIQSRWILLHVDYESKKIKCLLKRTWLPKIISIAFMLYFVFSILIMGIVLGYEWYGLRGINESYLLITLFLLILIDAYIIYVIGIIKNLENLIDWED</sequence>
<dbReference type="AlphaFoldDB" id="N9LAH9"/>